<comment type="similarity">
    <text evidence="2 12">Belongs to the cytochrome P450 family.</text>
</comment>
<dbReference type="SUPFAM" id="SSF48264">
    <property type="entry name" value="Cytochrome P450"/>
    <property type="match status" value="1"/>
</dbReference>
<feature type="binding site" description="axial binding residue" evidence="11">
    <location>
        <position position="361"/>
    </location>
    <ligand>
        <name>heme</name>
        <dbReference type="ChEBI" id="CHEBI:30413"/>
    </ligand>
    <ligandPart>
        <name>Fe</name>
        <dbReference type="ChEBI" id="CHEBI:18248"/>
    </ligandPart>
</feature>
<dbReference type="Proteomes" id="UP000027138">
    <property type="component" value="Unassembled WGS sequence"/>
</dbReference>
<dbReference type="GO" id="GO:0004497">
    <property type="term" value="F:monooxygenase activity"/>
    <property type="evidence" value="ECO:0007669"/>
    <property type="project" value="UniProtKB-KW"/>
</dbReference>
<gene>
    <name evidence="13" type="ORF">JCGZ_10706</name>
</gene>
<dbReference type="PRINTS" id="PR00463">
    <property type="entry name" value="EP450I"/>
</dbReference>
<keyword evidence="5 11" id="KW-0479">Metal-binding</keyword>
<evidence type="ECO:0000256" key="10">
    <source>
        <dbReference type="ARBA" id="ARBA00023136"/>
    </source>
</evidence>
<keyword evidence="4" id="KW-0812">Transmembrane</keyword>
<comment type="subcellular location">
    <subcellularLocation>
        <location evidence="1">Membrane</location>
        <topology evidence="1">Single-pass membrane protein</topology>
    </subcellularLocation>
</comment>
<dbReference type="Gene3D" id="1.10.630.10">
    <property type="entry name" value="Cytochrome P450"/>
    <property type="match status" value="1"/>
</dbReference>
<keyword evidence="10" id="KW-0472">Membrane</keyword>
<evidence type="ECO:0000256" key="2">
    <source>
        <dbReference type="ARBA" id="ARBA00010617"/>
    </source>
</evidence>
<keyword evidence="14" id="KW-1185">Reference proteome</keyword>
<dbReference type="InterPro" id="IPR017972">
    <property type="entry name" value="Cyt_P450_CS"/>
</dbReference>
<dbReference type="PANTHER" id="PTHR24282:SF135">
    <property type="entry name" value="CYTOCHROME P450 709B2"/>
    <property type="match status" value="1"/>
</dbReference>
<dbReference type="PANTHER" id="PTHR24282">
    <property type="entry name" value="CYTOCHROME P450 FAMILY MEMBER"/>
    <property type="match status" value="1"/>
</dbReference>
<keyword evidence="7 12" id="KW-0560">Oxidoreductase</keyword>
<dbReference type="GO" id="GO:0005506">
    <property type="term" value="F:iron ion binding"/>
    <property type="evidence" value="ECO:0007669"/>
    <property type="project" value="InterPro"/>
</dbReference>
<dbReference type="PROSITE" id="PS00086">
    <property type="entry name" value="CYTOCHROME_P450"/>
    <property type="match status" value="1"/>
</dbReference>
<dbReference type="InterPro" id="IPR001128">
    <property type="entry name" value="Cyt_P450"/>
</dbReference>
<dbReference type="OrthoDB" id="1470350at2759"/>
<keyword evidence="6" id="KW-1133">Transmembrane helix</keyword>
<keyword evidence="8 11" id="KW-0408">Iron</keyword>
<evidence type="ECO:0000256" key="3">
    <source>
        <dbReference type="ARBA" id="ARBA00022617"/>
    </source>
</evidence>
<evidence type="ECO:0000256" key="11">
    <source>
        <dbReference type="PIRSR" id="PIRSR602401-1"/>
    </source>
</evidence>
<dbReference type="AlphaFoldDB" id="A0A067KGC6"/>
<comment type="cofactor">
    <cofactor evidence="11">
        <name>heme</name>
        <dbReference type="ChEBI" id="CHEBI:30413"/>
    </cofactor>
</comment>
<sequence>MTITDPELIKEVLSNKYGFYVRSSVRPTLKTLVGKQSLIFVEGHDWLRQRKLLNPAFSIDKLKIMTKKMADCTIAMLEGWKNQPLEAYKETQCMKIEMSQEFIKLTYDIIAHTAFGSSYGQGKEAFNAQKELQKCCVAANSAFFIPGSQYLPTPSNIRIWKLDSLMKSTLRGIIEKRLRSKDSTKNYGDDLLGTMINGYSEIAGETKLSVNEILENCKAFFFAGHETTSSLLTWTIFMLSLHREWQERLRIEVLKECSMEIPDADMLAKLKWMNMVLLETLRLYSPIINLLRVLVKDTKLGNLMIPKGTCIQIPVTKVHRSKEYWGEDADAFNPFRFGNGVSKAAKHPNAFIGFGMGPRVCIGQSFAMVEAKIVLALILQRFSLSLSPEYKHTPINHITLHPQYGLPIIVKPLS</sequence>
<protein>
    <recommendedName>
        <fullName evidence="15">Cytochrome P450</fullName>
    </recommendedName>
</protein>
<dbReference type="EMBL" id="KK914491">
    <property type="protein sequence ID" value="KDP35172.1"/>
    <property type="molecule type" value="Genomic_DNA"/>
</dbReference>
<dbReference type="GO" id="GO:0016020">
    <property type="term" value="C:membrane"/>
    <property type="evidence" value="ECO:0007669"/>
    <property type="project" value="UniProtKB-SubCell"/>
</dbReference>
<dbReference type="InterPro" id="IPR036396">
    <property type="entry name" value="Cyt_P450_sf"/>
</dbReference>
<accession>A0A067KGC6</accession>
<evidence type="ECO:0000256" key="9">
    <source>
        <dbReference type="ARBA" id="ARBA00023033"/>
    </source>
</evidence>
<keyword evidence="9 12" id="KW-0503">Monooxygenase</keyword>
<evidence type="ECO:0000256" key="6">
    <source>
        <dbReference type="ARBA" id="ARBA00022989"/>
    </source>
</evidence>
<dbReference type="InterPro" id="IPR050665">
    <property type="entry name" value="Cytochrome_P450_Monooxygen"/>
</dbReference>
<dbReference type="GO" id="GO:0016705">
    <property type="term" value="F:oxidoreductase activity, acting on paired donors, with incorporation or reduction of molecular oxygen"/>
    <property type="evidence" value="ECO:0007669"/>
    <property type="project" value="InterPro"/>
</dbReference>
<evidence type="ECO:0000313" key="13">
    <source>
        <dbReference type="EMBL" id="KDP35172.1"/>
    </source>
</evidence>
<evidence type="ECO:0000256" key="7">
    <source>
        <dbReference type="ARBA" id="ARBA00023002"/>
    </source>
</evidence>
<keyword evidence="3 11" id="KW-0349">Heme</keyword>
<evidence type="ECO:0008006" key="15">
    <source>
        <dbReference type="Google" id="ProtNLM"/>
    </source>
</evidence>
<dbReference type="InterPro" id="IPR002401">
    <property type="entry name" value="Cyt_P450_E_grp-I"/>
</dbReference>
<evidence type="ECO:0000313" key="14">
    <source>
        <dbReference type="Proteomes" id="UP000027138"/>
    </source>
</evidence>
<dbReference type="STRING" id="180498.A0A067KGC6"/>
<evidence type="ECO:0000256" key="1">
    <source>
        <dbReference type="ARBA" id="ARBA00004167"/>
    </source>
</evidence>
<dbReference type="Pfam" id="PF00067">
    <property type="entry name" value="p450"/>
    <property type="match status" value="1"/>
</dbReference>
<reference evidence="13 14" key="1">
    <citation type="journal article" date="2014" name="PLoS ONE">
        <title>Global Analysis of Gene Expression Profiles in Physic Nut (Jatropha curcas L.) Seedlings Exposed to Salt Stress.</title>
        <authorList>
            <person name="Zhang L."/>
            <person name="Zhang C."/>
            <person name="Wu P."/>
            <person name="Chen Y."/>
            <person name="Li M."/>
            <person name="Jiang H."/>
            <person name="Wu G."/>
        </authorList>
    </citation>
    <scope>NUCLEOTIDE SEQUENCE [LARGE SCALE GENOMIC DNA]</scope>
    <source>
        <strain evidence="14">cv. GZQX0401</strain>
        <tissue evidence="13">Young leaves</tissue>
    </source>
</reference>
<evidence type="ECO:0000256" key="5">
    <source>
        <dbReference type="ARBA" id="ARBA00022723"/>
    </source>
</evidence>
<proteinExistence type="inferred from homology"/>
<evidence type="ECO:0000256" key="4">
    <source>
        <dbReference type="ARBA" id="ARBA00022692"/>
    </source>
</evidence>
<organism evidence="13 14">
    <name type="scientific">Jatropha curcas</name>
    <name type="common">Barbados nut</name>
    <dbReference type="NCBI Taxonomy" id="180498"/>
    <lineage>
        <taxon>Eukaryota</taxon>
        <taxon>Viridiplantae</taxon>
        <taxon>Streptophyta</taxon>
        <taxon>Embryophyta</taxon>
        <taxon>Tracheophyta</taxon>
        <taxon>Spermatophyta</taxon>
        <taxon>Magnoliopsida</taxon>
        <taxon>eudicotyledons</taxon>
        <taxon>Gunneridae</taxon>
        <taxon>Pentapetalae</taxon>
        <taxon>rosids</taxon>
        <taxon>fabids</taxon>
        <taxon>Malpighiales</taxon>
        <taxon>Euphorbiaceae</taxon>
        <taxon>Crotonoideae</taxon>
        <taxon>Jatropheae</taxon>
        <taxon>Jatropha</taxon>
    </lineage>
</organism>
<evidence type="ECO:0000256" key="12">
    <source>
        <dbReference type="RuleBase" id="RU000461"/>
    </source>
</evidence>
<evidence type="ECO:0000256" key="8">
    <source>
        <dbReference type="ARBA" id="ARBA00023004"/>
    </source>
</evidence>
<dbReference type="GO" id="GO:0020037">
    <property type="term" value="F:heme binding"/>
    <property type="evidence" value="ECO:0007669"/>
    <property type="project" value="InterPro"/>
</dbReference>
<name>A0A067KGC6_JATCU</name>
<dbReference type="PRINTS" id="PR00385">
    <property type="entry name" value="P450"/>
</dbReference>